<gene>
    <name evidence="2" type="ORF">MICPUCDRAFT_50462</name>
</gene>
<dbReference type="AlphaFoldDB" id="C1MI73"/>
<dbReference type="RefSeq" id="XP_003055619.1">
    <property type="nucleotide sequence ID" value="XM_003055573.1"/>
</dbReference>
<evidence type="ECO:0000313" key="2">
    <source>
        <dbReference type="EMBL" id="EEH60871.1"/>
    </source>
</evidence>
<keyword evidence="3" id="KW-1185">Reference proteome</keyword>
<proteinExistence type="predicted"/>
<feature type="compositionally biased region" description="Basic residues" evidence="1">
    <location>
        <begin position="84"/>
        <end position="94"/>
    </location>
</feature>
<sequence length="195" mass="21329">MILARPRLALFALPVSPPSRRRRVAVAPLAASKKKKKQQPSDVGDSQDPVPVVEPSRTTKKEHWVEDSEDDGPLLDVDAGAKPRSVRGKNKKPVKTTASPAQKRAVTTPYGGRRATRPLRYGAVKIDTTRPTQVPGLVSRGSSWVSINCAFEDFPFDDFVDFVASVNDAVSETMASKVDASAERKDDDLNEDDFL</sequence>
<feature type="region of interest" description="Disordered" evidence="1">
    <location>
        <begin position="174"/>
        <end position="195"/>
    </location>
</feature>
<organism evidence="3">
    <name type="scientific">Micromonas pusilla (strain CCMP1545)</name>
    <name type="common">Picoplanktonic green alga</name>
    <dbReference type="NCBI Taxonomy" id="564608"/>
    <lineage>
        <taxon>Eukaryota</taxon>
        <taxon>Viridiplantae</taxon>
        <taxon>Chlorophyta</taxon>
        <taxon>Mamiellophyceae</taxon>
        <taxon>Mamiellales</taxon>
        <taxon>Mamiellaceae</taxon>
        <taxon>Micromonas</taxon>
    </lineage>
</organism>
<dbReference type="Proteomes" id="UP000001876">
    <property type="component" value="Unassembled WGS sequence"/>
</dbReference>
<evidence type="ECO:0000256" key="1">
    <source>
        <dbReference type="SAM" id="MobiDB-lite"/>
    </source>
</evidence>
<accession>C1MI73</accession>
<evidence type="ECO:0000313" key="3">
    <source>
        <dbReference type="Proteomes" id="UP000001876"/>
    </source>
</evidence>
<dbReference type="KEGG" id="mpp:MICPUCDRAFT_50462"/>
<dbReference type="GeneID" id="9680204"/>
<feature type="compositionally biased region" description="Basic and acidic residues" evidence="1">
    <location>
        <begin position="57"/>
        <end position="66"/>
    </location>
</feature>
<dbReference type="EMBL" id="GG663735">
    <property type="protein sequence ID" value="EEH60871.1"/>
    <property type="molecule type" value="Genomic_DNA"/>
</dbReference>
<protein>
    <submittedName>
        <fullName evidence="2">Predicted protein</fullName>
    </submittedName>
</protein>
<name>C1MI73_MICPC</name>
<reference evidence="2 3" key="1">
    <citation type="journal article" date="2009" name="Science">
        <title>Green evolution and dynamic adaptations revealed by genomes of the marine picoeukaryotes Micromonas.</title>
        <authorList>
            <person name="Worden A.Z."/>
            <person name="Lee J.H."/>
            <person name="Mock T."/>
            <person name="Rouze P."/>
            <person name="Simmons M.P."/>
            <person name="Aerts A.L."/>
            <person name="Allen A.E."/>
            <person name="Cuvelier M.L."/>
            <person name="Derelle E."/>
            <person name="Everett M.V."/>
            <person name="Foulon E."/>
            <person name="Grimwood J."/>
            <person name="Gundlach H."/>
            <person name="Henrissat B."/>
            <person name="Napoli C."/>
            <person name="McDonald S.M."/>
            <person name="Parker M.S."/>
            <person name="Rombauts S."/>
            <person name="Salamov A."/>
            <person name="Von Dassow P."/>
            <person name="Badger J.H."/>
            <person name="Coutinho P.M."/>
            <person name="Demir E."/>
            <person name="Dubchak I."/>
            <person name="Gentemann C."/>
            <person name="Eikrem W."/>
            <person name="Gready J.E."/>
            <person name="John U."/>
            <person name="Lanier W."/>
            <person name="Lindquist E.A."/>
            <person name="Lucas S."/>
            <person name="Mayer K.F."/>
            <person name="Moreau H."/>
            <person name="Not F."/>
            <person name="Otillar R."/>
            <person name="Panaud O."/>
            <person name="Pangilinan J."/>
            <person name="Paulsen I."/>
            <person name="Piegu B."/>
            <person name="Poliakov A."/>
            <person name="Robbens S."/>
            <person name="Schmutz J."/>
            <person name="Toulza E."/>
            <person name="Wyss T."/>
            <person name="Zelensky A."/>
            <person name="Zhou K."/>
            <person name="Armbrust E.V."/>
            <person name="Bhattacharya D."/>
            <person name="Goodenough U.W."/>
            <person name="Van de Peer Y."/>
            <person name="Grigoriev I.V."/>
        </authorList>
    </citation>
    <scope>NUCLEOTIDE SEQUENCE [LARGE SCALE GENOMIC DNA]</scope>
    <source>
        <strain evidence="2 3">CCMP1545</strain>
    </source>
</reference>
<feature type="region of interest" description="Disordered" evidence="1">
    <location>
        <begin position="15"/>
        <end position="114"/>
    </location>
</feature>